<dbReference type="OrthoDB" id="4561232at2"/>
<accession>A0A378YUI9</accession>
<dbReference type="EMBL" id="UGRY01000002">
    <property type="protein sequence ID" value="SUA80433.1"/>
    <property type="molecule type" value="Genomic_DNA"/>
</dbReference>
<evidence type="ECO:0008006" key="3">
    <source>
        <dbReference type="Google" id="ProtNLM"/>
    </source>
</evidence>
<organism evidence="1 2">
    <name type="scientific">Nocardia otitidiscaviarum</name>
    <dbReference type="NCBI Taxonomy" id="1823"/>
    <lineage>
        <taxon>Bacteria</taxon>
        <taxon>Bacillati</taxon>
        <taxon>Actinomycetota</taxon>
        <taxon>Actinomycetes</taxon>
        <taxon>Mycobacteriales</taxon>
        <taxon>Nocardiaceae</taxon>
        <taxon>Nocardia</taxon>
    </lineage>
</organism>
<keyword evidence="2" id="KW-1185">Reference proteome</keyword>
<protein>
    <recommendedName>
        <fullName evidence="3">Helix-turn-helix domain-containing protein</fullName>
    </recommendedName>
</protein>
<dbReference type="RefSeq" id="WP_147287142.1">
    <property type="nucleotide sequence ID" value="NZ_UGRY01000002.1"/>
</dbReference>
<dbReference type="Proteomes" id="UP000255467">
    <property type="component" value="Unassembled WGS sequence"/>
</dbReference>
<name>A0A378YUI9_9NOCA</name>
<evidence type="ECO:0000313" key="2">
    <source>
        <dbReference type="Proteomes" id="UP000255467"/>
    </source>
</evidence>
<sequence>MARRRKPLSPRRQLTLGREIQQQYDQGRSWAAIAVDFDLSKTTVQRLAKLYRTDCDRKAHQHQLTLFD</sequence>
<dbReference type="AlphaFoldDB" id="A0A378YUI9"/>
<reference evidence="1 2" key="1">
    <citation type="submission" date="2018-06" db="EMBL/GenBank/DDBJ databases">
        <authorList>
            <consortium name="Pathogen Informatics"/>
            <person name="Doyle S."/>
        </authorList>
    </citation>
    <scope>NUCLEOTIDE SEQUENCE [LARGE SCALE GENOMIC DNA]</scope>
    <source>
        <strain evidence="1 2">NCTC1934</strain>
    </source>
</reference>
<gene>
    <name evidence="1" type="ORF">NCTC1934_04273</name>
</gene>
<proteinExistence type="predicted"/>
<evidence type="ECO:0000313" key="1">
    <source>
        <dbReference type="EMBL" id="SUA80433.1"/>
    </source>
</evidence>